<dbReference type="Proteomes" id="UP000004200">
    <property type="component" value="Unassembled WGS sequence"/>
</dbReference>
<organism evidence="2 3">
    <name type="scientific">Thiorhodococcus drewsii AZ1</name>
    <dbReference type="NCBI Taxonomy" id="765913"/>
    <lineage>
        <taxon>Bacteria</taxon>
        <taxon>Pseudomonadati</taxon>
        <taxon>Pseudomonadota</taxon>
        <taxon>Gammaproteobacteria</taxon>
        <taxon>Chromatiales</taxon>
        <taxon>Chromatiaceae</taxon>
        <taxon>Thiorhodococcus</taxon>
    </lineage>
</organism>
<reference evidence="2 3" key="1">
    <citation type="submission" date="2011-06" db="EMBL/GenBank/DDBJ databases">
        <title>The draft genome of Thiorhodococcus drewsii AZ1.</title>
        <authorList>
            <consortium name="US DOE Joint Genome Institute (JGI-PGF)"/>
            <person name="Lucas S."/>
            <person name="Han J."/>
            <person name="Lapidus A."/>
            <person name="Cheng J.-F."/>
            <person name="Goodwin L."/>
            <person name="Pitluck S."/>
            <person name="Peters L."/>
            <person name="Land M.L."/>
            <person name="Hauser L."/>
            <person name="Vogl K."/>
            <person name="Liu Z."/>
            <person name="Imhoff J."/>
            <person name="Thiel V."/>
            <person name="Frigaard N.-U."/>
            <person name="Bryant D.A."/>
            <person name="Woyke T.J."/>
        </authorList>
    </citation>
    <scope>NUCLEOTIDE SEQUENCE [LARGE SCALE GENOMIC DNA]</scope>
    <source>
        <strain evidence="2 3">AZ1</strain>
    </source>
</reference>
<evidence type="ECO:0008006" key="4">
    <source>
        <dbReference type="Google" id="ProtNLM"/>
    </source>
</evidence>
<evidence type="ECO:0000313" key="2">
    <source>
        <dbReference type="EMBL" id="EGV32370.1"/>
    </source>
</evidence>
<feature type="region of interest" description="Disordered" evidence="1">
    <location>
        <begin position="32"/>
        <end position="65"/>
    </location>
</feature>
<dbReference type="PROSITE" id="PS51257">
    <property type="entry name" value="PROKAR_LIPOPROTEIN"/>
    <property type="match status" value="1"/>
</dbReference>
<accession>G2DZ16</accession>
<protein>
    <recommendedName>
        <fullName evidence="4">Lipoprotein</fullName>
    </recommendedName>
</protein>
<gene>
    <name evidence="2" type="ORF">ThidrDRAFT_1219</name>
</gene>
<proteinExistence type="predicted"/>
<evidence type="ECO:0000256" key="1">
    <source>
        <dbReference type="SAM" id="MobiDB-lite"/>
    </source>
</evidence>
<dbReference type="PATRIC" id="fig|765913.3.peg.1247"/>
<dbReference type="eggNOG" id="ENOG502Z82H">
    <property type="taxonomic scope" value="Bacteria"/>
</dbReference>
<evidence type="ECO:0000313" key="3">
    <source>
        <dbReference type="Proteomes" id="UP000004200"/>
    </source>
</evidence>
<keyword evidence="3" id="KW-1185">Reference proteome</keyword>
<name>G2DZ16_9GAMM</name>
<sequence>MTSKGIGGWRRIEWASLVGCLAMALAGCSGSPVVPERQGGGAPVVESNSRSPSRPQAPPRTPEEHHARVLDLAERLLPPDLRDRSGWARDIATSMTALSIPALPRKVCAVAAVIEQESGWRADPVVPDLGGIARREMERKLGRYLIPGAVLDLALRKTSSNGQTYAERIAHLRTERELSELYDEMISEVPQGQRLFGDMNPVHTGGPMQVSVAFAEQTMRERRYPWRNAGSAREEVFSRRGGVYFGTAMLLDYPVSYNRMLYRFADFNAGRYASRNAAFQRLVARLTGIDLAPDGDLLRYQDGEPSGTSQTERAVRAIEGLGMDETAVRRDLLQEKSFAFERTRLYRRVRELAERRGLPTPAASVPDIALESPKITRKLTTRWFAERVEGRYRRCLARNHED</sequence>
<dbReference type="InterPro" id="IPR011673">
    <property type="entry name" value="DUF1615"/>
</dbReference>
<dbReference type="AlphaFoldDB" id="G2DZ16"/>
<dbReference type="Pfam" id="PF07759">
    <property type="entry name" value="DUF1615"/>
    <property type="match status" value="1"/>
</dbReference>
<dbReference type="STRING" id="765913.ThidrDRAFT_1219"/>
<dbReference type="EMBL" id="AFWT01000007">
    <property type="protein sequence ID" value="EGV32370.1"/>
    <property type="molecule type" value="Genomic_DNA"/>
</dbReference>
<comment type="caution">
    <text evidence="2">The sequence shown here is derived from an EMBL/GenBank/DDBJ whole genome shotgun (WGS) entry which is preliminary data.</text>
</comment>